<comment type="caution">
    <text evidence="1">The sequence shown here is derived from an EMBL/GenBank/DDBJ whole genome shotgun (WGS) entry which is preliminary data.</text>
</comment>
<dbReference type="EMBL" id="JACCJC010000003">
    <property type="protein sequence ID" value="KAF6240493.1"/>
    <property type="molecule type" value="Genomic_DNA"/>
</dbReference>
<keyword evidence="2" id="KW-1185">Reference proteome</keyword>
<evidence type="ECO:0000313" key="1">
    <source>
        <dbReference type="EMBL" id="KAF6240493.1"/>
    </source>
</evidence>
<dbReference type="AlphaFoldDB" id="A0A8H6G4N8"/>
<gene>
    <name evidence="1" type="ORF">HO173_001161</name>
</gene>
<protein>
    <submittedName>
        <fullName evidence="1">Uncharacterized protein</fullName>
    </submittedName>
</protein>
<proteinExistence type="predicted"/>
<dbReference type="GeneID" id="59282837"/>
<dbReference type="Proteomes" id="UP000578531">
    <property type="component" value="Unassembled WGS sequence"/>
</dbReference>
<reference evidence="1 2" key="1">
    <citation type="journal article" date="2020" name="Genomics">
        <title>Complete, high-quality genomes from long-read metagenomic sequencing of two wolf lichen thalli reveals enigmatic genome architecture.</title>
        <authorList>
            <person name="McKenzie S.K."/>
            <person name="Walston R.F."/>
            <person name="Allen J.L."/>
        </authorList>
    </citation>
    <scope>NUCLEOTIDE SEQUENCE [LARGE SCALE GENOMIC DNA]</scope>
    <source>
        <strain evidence="1">WasteWater2</strain>
    </source>
</reference>
<organism evidence="1 2">
    <name type="scientific">Letharia columbiana</name>
    <dbReference type="NCBI Taxonomy" id="112416"/>
    <lineage>
        <taxon>Eukaryota</taxon>
        <taxon>Fungi</taxon>
        <taxon>Dikarya</taxon>
        <taxon>Ascomycota</taxon>
        <taxon>Pezizomycotina</taxon>
        <taxon>Lecanoromycetes</taxon>
        <taxon>OSLEUM clade</taxon>
        <taxon>Lecanoromycetidae</taxon>
        <taxon>Lecanorales</taxon>
        <taxon>Lecanorineae</taxon>
        <taxon>Parmeliaceae</taxon>
        <taxon>Letharia</taxon>
    </lineage>
</organism>
<sequence length="89" mass="10191">MDQCSPGIEHRLDQGRSRRACEAVESLHKSWTQLFSCPTFEWMFEEPKAETKPLPWTNFVEWLRHGDGIYWVNGKAGSGMTIFMNAAVG</sequence>
<dbReference type="OrthoDB" id="443402at2759"/>
<name>A0A8H6G4N8_9LECA</name>
<accession>A0A8H6G4N8</accession>
<evidence type="ECO:0000313" key="2">
    <source>
        <dbReference type="Proteomes" id="UP000578531"/>
    </source>
</evidence>
<dbReference type="RefSeq" id="XP_037169752.1">
    <property type="nucleotide sequence ID" value="XM_037303105.1"/>
</dbReference>